<organism evidence="1 2">
    <name type="scientific">Franconibacter daqui</name>
    <dbReference type="NCBI Taxonomy" id="2047724"/>
    <lineage>
        <taxon>Bacteria</taxon>
        <taxon>Pseudomonadati</taxon>
        <taxon>Pseudomonadota</taxon>
        <taxon>Gammaproteobacteria</taxon>
        <taxon>Enterobacterales</taxon>
        <taxon>Enterobacteriaceae</taxon>
        <taxon>Franconibacter</taxon>
    </lineage>
</organism>
<comment type="caution">
    <text evidence="1">The sequence shown here is derived from an EMBL/GenBank/DDBJ whole genome shotgun (WGS) entry which is preliminary data.</text>
</comment>
<accession>A0ABV1PH55</accession>
<dbReference type="Proteomes" id="UP001447374">
    <property type="component" value="Unassembled WGS sequence"/>
</dbReference>
<reference evidence="1 2" key="1">
    <citation type="submission" date="2024-06" db="EMBL/GenBank/DDBJ databases">
        <title>Fanconibacter daqui strain Q02 whole shotgun sequencing project.</title>
        <authorList>
            <person name="Rodrigues J.W.A."/>
            <person name="Viana L.C."/>
            <person name="Vieira E.C."/>
            <person name="Souza F.O.L."/>
            <person name="Alegria O.C."/>
            <person name="Patroca S."/>
            <person name="Cruz A.C.R."/>
            <person name="Nunes A.R.C."/>
        </authorList>
    </citation>
    <scope>NUCLEOTIDE SEQUENCE [LARGE SCALE GENOMIC DNA]</scope>
    <source>
        <strain evidence="1 2">Q02</strain>
    </source>
</reference>
<sequence>MIDFFIALHETFGLPLTEKLQQEEADEKLKQLKAEVQAWQHIHN</sequence>
<proteinExistence type="predicted"/>
<evidence type="ECO:0000313" key="2">
    <source>
        <dbReference type="Proteomes" id="UP001447374"/>
    </source>
</evidence>
<name>A0ABV1PH55_9ENTR</name>
<dbReference type="RefSeq" id="WP_349950604.1">
    <property type="nucleotide sequence ID" value="NZ_JBEHGX010000001.1"/>
</dbReference>
<dbReference type="EMBL" id="JBEHGX010000001">
    <property type="protein sequence ID" value="MER0124172.1"/>
    <property type="molecule type" value="Genomic_DNA"/>
</dbReference>
<keyword evidence="2" id="KW-1185">Reference proteome</keyword>
<protein>
    <submittedName>
        <fullName evidence="1">Uncharacterized protein</fullName>
    </submittedName>
</protein>
<gene>
    <name evidence="1" type="ORF">ABQG75_00230</name>
</gene>
<evidence type="ECO:0000313" key="1">
    <source>
        <dbReference type="EMBL" id="MER0124172.1"/>
    </source>
</evidence>